<evidence type="ECO:0000259" key="2">
    <source>
        <dbReference type="Pfam" id="PF01882"/>
    </source>
</evidence>
<dbReference type="EMBL" id="JPGY02000001">
    <property type="protein sequence ID" value="KRU11218.1"/>
    <property type="molecule type" value="Genomic_DNA"/>
</dbReference>
<dbReference type="PATRIC" id="fig|1262449.3.peg.1162"/>
<dbReference type="KEGG" id="cpat:CLPA_c27180"/>
<accession>A0A0H3JAR1</accession>
<dbReference type="KEGG" id="cpae:CPAST_c27180"/>
<organism evidence="3 6">
    <name type="scientific">Clostridium pasteurianum DSM 525 = ATCC 6013</name>
    <dbReference type="NCBI Taxonomy" id="1262449"/>
    <lineage>
        <taxon>Bacteria</taxon>
        <taxon>Bacillati</taxon>
        <taxon>Bacillota</taxon>
        <taxon>Clostridia</taxon>
        <taxon>Eubacteriales</taxon>
        <taxon>Clostridiaceae</taxon>
        <taxon>Clostridium</taxon>
    </lineage>
</organism>
<keyword evidence="6" id="KW-1185">Reference proteome</keyword>
<dbReference type="eggNOG" id="COG1721">
    <property type="taxonomic scope" value="Bacteria"/>
</dbReference>
<dbReference type="Pfam" id="PF01882">
    <property type="entry name" value="DUF58"/>
    <property type="match status" value="1"/>
</dbReference>
<dbReference type="RefSeq" id="WP_003442735.1">
    <property type="nucleotide sequence ID" value="NZ_ANZB01000003.1"/>
</dbReference>
<dbReference type="SUPFAM" id="SSF53300">
    <property type="entry name" value="vWA-like"/>
    <property type="match status" value="1"/>
</dbReference>
<evidence type="ECO:0000313" key="5">
    <source>
        <dbReference type="Proteomes" id="UP000028042"/>
    </source>
</evidence>
<dbReference type="Proteomes" id="UP000030905">
    <property type="component" value="Chromosome"/>
</dbReference>
<sequence>MNFTRRFICLLCLGFLILILEIIVNNYFSLFIIYNLICAALLITDYFISVNEQDFIVERCGDENLSIYEKESIGFKVYNKGDYKLYVKLKDEIPDFHFKAENKIMEDYILPKEKKFLQYFVVPTKRGAFTFNNVYVKCRGKLGLCEKIFKINISKEYKVYPNLKNLRKYRISICNNRMFKQGQRNLRILGKGTSFESLREYVSGDEYRKINWKVTARANKPIINQYEPEKNQHVYIFIDAGRPMSYSIKGYRKLDMAVNTALVLSDVVNRTGDQSALILFSTEVKNMLLPGKGNEHRAKMLEMLYHVQPNNETSNYDEAFYYFKKKERHNSIIFLFTDFDTLEEAENMIKVLPIISRNNRVVIILMKNEELNKISTMEIKNEKDIFNKGVALELLEDRRKIISLLNRRGVLCLECAAEEIEYAAVNKYIQVKNKSYL</sequence>
<keyword evidence="1" id="KW-0812">Transmembrane</keyword>
<feature type="transmembrane region" description="Helical" evidence="1">
    <location>
        <begin position="7"/>
        <end position="24"/>
    </location>
</feature>
<name>A0A0H3JAR1_CLOPA</name>
<dbReference type="PANTHER" id="PTHR33608:SF3">
    <property type="entry name" value="SLR2013 PROTEIN"/>
    <property type="match status" value="1"/>
</dbReference>
<dbReference type="InterPro" id="IPR036465">
    <property type="entry name" value="vWFA_dom_sf"/>
</dbReference>
<keyword evidence="1" id="KW-0472">Membrane</keyword>
<dbReference type="Proteomes" id="UP000028042">
    <property type="component" value="Unassembled WGS sequence"/>
</dbReference>
<dbReference type="AlphaFoldDB" id="A0A0H3JAR1"/>
<reference evidence="4" key="2">
    <citation type="submission" date="2015-10" db="EMBL/GenBank/DDBJ databases">
        <title>Improved Draft Genome Sequence of Clostridium pasteurianum Strain ATCC 6013 (DSM 525) Using a Hybrid Next-Generation Sequencing Approach.</title>
        <authorList>
            <person name="Pyne M.E."/>
            <person name="Utturkar S.M."/>
            <person name="Brown S.D."/>
            <person name="Moo-Young M."/>
            <person name="Chung D.A."/>
            <person name="Chou P.C."/>
        </authorList>
    </citation>
    <scope>NUCLEOTIDE SEQUENCE</scope>
    <source>
        <strain evidence="4">ATCC 6013</strain>
    </source>
</reference>
<gene>
    <name evidence="3" type="ORF">CLPA_c27180</name>
    <name evidence="4" type="ORF">CP6013_00465</name>
</gene>
<dbReference type="InterPro" id="IPR002881">
    <property type="entry name" value="DUF58"/>
</dbReference>
<dbReference type="PANTHER" id="PTHR33608">
    <property type="entry name" value="BLL2464 PROTEIN"/>
    <property type="match status" value="1"/>
</dbReference>
<dbReference type="EMBL" id="CP009268">
    <property type="protein sequence ID" value="AJA52773.1"/>
    <property type="molecule type" value="Genomic_DNA"/>
</dbReference>
<evidence type="ECO:0000313" key="4">
    <source>
        <dbReference type="EMBL" id="KRU11218.1"/>
    </source>
</evidence>
<keyword evidence="1" id="KW-1133">Transmembrane helix</keyword>
<evidence type="ECO:0000313" key="3">
    <source>
        <dbReference type="EMBL" id="AJA52773.1"/>
    </source>
</evidence>
<protein>
    <recommendedName>
        <fullName evidence="2">DUF58 domain-containing protein</fullName>
    </recommendedName>
</protein>
<evidence type="ECO:0000256" key="1">
    <source>
        <dbReference type="SAM" id="Phobius"/>
    </source>
</evidence>
<feature type="transmembrane region" description="Helical" evidence="1">
    <location>
        <begin position="30"/>
        <end position="48"/>
    </location>
</feature>
<dbReference type="GeneID" id="93074847"/>
<reference evidence="3 6" key="1">
    <citation type="journal article" date="2015" name="Genome Announc.">
        <title>Complete Genome Sequence of the Nitrogen-Fixing and Solvent-Producing Clostridium pasteurianum DSM 525.</title>
        <authorList>
            <person name="Poehlein A."/>
            <person name="Grosse-Honebrink A."/>
            <person name="Zhang Y."/>
            <person name="Minton N.P."/>
            <person name="Daniel R."/>
        </authorList>
    </citation>
    <scope>NUCLEOTIDE SEQUENCE [LARGE SCALE GENOMIC DNA]</scope>
    <source>
        <strain evidence="3">DSM 525</strain>
        <strain evidence="6">DSM 525 / ATCC 6013</strain>
    </source>
</reference>
<reference evidence="4 5" key="3">
    <citation type="journal article" name="Genome Announc.">
        <title>Improved Draft Genome Sequence of Clostridium pasteurianum Strain ATCC 6013 (DSM 525) Using a Hybrid Next-Generation Sequencing Approach.</title>
        <authorList>
            <person name="Pyne M.E."/>
            <person name="Utturkar S."/>
            <person name="Brown S.D."/>
            <person name="Moo-Young M."/>
            <person name="Chung D.A."/>
            <person name="Chou C.P."/>
        </authorList>
    </citation>
    <scope>NUCLEOTIDE SEQUENCE [LARGE SCALE GENOMIC DNA]</scope>
    <source>
        <strain evidence="4 5">ATCC 6013</strain>
    </source>
</reference>
<feature type="domain" description="DUF58" evidence="2">
    <location>
        <begin position="198"/>
        <end position="373"/>
    </location>
</feature>
<proteinExistence type="predicted"/>
<evidence type="ECO:0000313" key="6">
    <source>
        <dbReference type="Proteomes" id="UP000030905"/>
    </source>
</evidence>